<feature type="region of interest" description="Disordered" evidence="1">
    <location>
        <begin position="458"/>
        <end position="485"/>
    </location>
</feature>
<protein>
    <submittedName>
        <fullName evidence="4">TraI domain-containing protein</fullName>
    </submittedName>
</protein>
<evidence type="ECO:0000259" key="2">
    <source>
        <dbReference type="Pfam" id="PF07514"/>
    </source>
</evidence>
<evidence type="ECO:0000259" key="3">
    <source>
        <dbReference type="Pfam" id="PF07515"/>
    </source>
</evidence>
<proteinExistence type="predicted"/>
<dbReference type="InterPro" id="IPR036388">
    <property type="entry name" value="WH-like_DNA-bd_sf"/>
</dbReference>
<name>A0ABX8MLG1_9PSED</name>
<dbReference type="InterPro" id="IPR022391">
    <property type="entry name" value="ICE_relaxase_PFGI-1"/>
</dbReference>
<dbReference type="SUPFAM" id="SSF109604">
    <property type="entry name" value="HD-domain/PDEase-like"/>
    <property type="match status" value="1"/>
</dbReference>
<feature type="domain" description="Uncharacterised" evidence="2">
    <location>
        <begin position="27"/>
        <end position="339"/>
    </location>
</feature>
<dbReference type="Gene3D" id="1.10.10.10">
    <property type="entry name" value="Winged helix-like DNA-binding domain superfamily/Winged helix DNA-binding domain"/>
    <property type="match status" value="1"/>
</dbReference>
<keyword evidence="5" id="KW-1185">Reference proteome</keyword>
<dbReference type="NCBIfam" id="NF041494">
    <property type="entry name" value="MobH"/>
    <property type="match status" value="1"/>
</dbReference>
<dbReference type="Pfam" id="PF07515">
    <property type="entry name" value="TraI_2_C"/>
    <property type="match status" value="1"/>
</dbReference>
<dbReference type="Pfam" id="PF07514">
    <property type="entry name" value="TraI_2"/>
    <property type="match status" value="1"/>
</dbReference>
<accession>A0ABX8MLG1</accession>
<evidence type="ECO:0000313" key="5">
    <source>
        <dbReference type="Proteomes" id="UP000693952"/>
    </source>
</evidence>
<organism evidence="4 5">
    <name type="scientific">Pseudomonas sessilinigenes</name>
    <dbReference type="NCBI Taxonomy" id="658629"/>
    <lineage>
        <taxon>Bacteria</taxon>
        <taxon>Pseudomonadati</taxon>
        <taxon>Pseudomonadota</taxon>
        <taxon>Gammaproteobacteria</taxon>
        <taxon>Pseudomonadales</taxon>
        <taxon>Pseudomonadaceae</taxon>
        <taxon>Pseudomonas</taxon>
    </lineage>
</organism>
<dbReference type="Proteomes" id="UP000693952">
    <property type="component" value="Chromosome"/>
</dbReference>
<dbReference type="Gene3D" id="2.40.10.200">
    <property type="entry name" value="STY4665 C-terminal domain-like"/>
    <property type="match status" value="1"/>
</dbReference>
<dbReference type="InterPro" id="IPR036390">
    <property type="entry name" value="WH_DNA-bd_sf"/>
</dbReference>
<evidence type="ECO:0000256" key="1">
    <source>
        <dbReference type="SAM" id="MobiDB-lite"/>
    </source>
</evidence>
<dbReference type="InterPro" id="IPR011093">
    <property type="entry name" value="TraI_2_C"/>
</dbReference>
<feature type="domain" description="Putative conjugal transfer nickase/helicase TraI C-terminal" evidence="3">
    <location>
        <begin position="502"/>
        <end position="624"/>
    </location>
</feature>
<dbReference type="NCBIfam" id="TIGR03760">
    <property type="entry name" value="ICE_TraI_Pfluor"/>
    <property type="match status" value="1"/>
</dbReference>
<dbReference type="SUPFAM" id="SSF46785">
    <property type="entry name" value="Winged helix' DNA-binding domain"/>
    <property type="match status" value="1"/>
</dbReference>
<reference evidence="4" key="1">
    <citation type="submission" date="2021-06" db="EMBL/GenBank/DDBJ databases">
        <title>Updating the genus Pseudomonas: Description of 43 new species and partition of the Pseudomonas putida group.</title>
        <authorList>
            <person name="Girard L."/>
            <person name="Lood C."/>
            <person name="Vandamme P."/>
            <person name="Rokni-Zadeh H."/>
            <person name="van Noort V."/>
            <person name="Hofte M."/>
            <person name="Lavigne R."/>
            <person name="De Mot R."/>
        </authorList>
    </citation>
    <scope>NUCLEOTIDE SEQUENCE</scope>
    <source>
        <strain evidence="4">CMR12a</strain>
    </source>
</reference>
<dbReference type="InterPro" id="IPR011119">
    <property type="entry name" value="Unchr_helicase_relaxase_TraI"/>
</dbReference>
<dbReference type="Gene3D" id="1.10.3210.40">
    <property type="match status" value="1"/>
</dbReference>
<evidence type="ECO:0000313" key="4">
    <source>
        <dbReference type="EMBL" id="QXH39473.1"/>
    </source>
</evidence>
<sequence>MERPMQILSWLSRKPARPPSEATPQGFHLPANAAALLNTPRRQELLENIWRRASLSHQQFNTLYRQPLERYAELVQLMPASENHHHAHLGGLLDHGLEIVAYALKIRQTYLLPIGAPPESQSAQAEAWTTAAAYGALLHDLGKVAVDIRVELQGGEIWHPWHGPIAKPYRFKYVKGREYQLHGAATALIYSQILAPEILDWLCGFPELWTQLIYLVAGQFENAGILGEIVIKADSASVAQELGGNPDRAMAAPKQSLQRQLVECLRYLVREKFKLNHPDGPADGWLAQDALWLVSKPTADHLRAAMLSQGSENIPSSNAPFFNMLQDQAIIQTNAKDKAVWKVTVDTGRGWKHSFTVLKVTPSLIWADPADRPEAYAGTVTVEVDQDGSEARQETTCAVPDEPITAEPTLHVAAADPVVTPAKRQKPVQTLQSIDSESSDIDELLKLYSNITVPAEVLSSSTGPGAASPLQSGMTQPEYTSEASSEPQALEDVTTMPSSISLGQGFVAWLKAGITSRKIIINDAKALVHTVDGTAMLVTPGIFKRYIQEHPALEQIATKNGTVAWQQVQRAFEKEKLHEKTKKSLNIWTFNVSGPRKTKQLKGYLLRAPSTIFTEVALDNPSISRVEEGVSQ</sequence>
<dbReference type="EMBL" id="CP077074">
    <property type="protein sequence ID" value="QXH39473.1"/>
    <property type="molecule type" value="Genomic_DNA"/>
</dbReference>
<gene>
    <name evidence="4" type="ORF">KSS89_25120</name>
</gene>